<dbReference type="Gene3D" id="2.60.120.200">
    <property type="match status" value="1"/>
</dbReference>
<dbReference type="InterPro" id="IPR006212">
    <property type="entry name" value="Furin_repeat"/>
</dbReference>
<keyword evidence="6" id="KW-1185">Reference proteome</keyword>
<feature type="signal peptide" evidence="3">
    <location>
        <begin position="1"/>
        <end position="25"/>
    </location>
</feature>
<evidence type="ECO:0000256" key="1">
    <source>
        <dbReference type="ARBA" id="ARBA00023157"/>
    </source>
</evidence>
<dbReference type="InterPro" id="IPR009030">
    <property type="entry name" value="Growth_fac_rcpt_cys_sf"/>
</dbReference>
<dbReference type="InterPro" id="IPR013320">
    <property type="entry name" value="ConA-like_dom_sf"/>
</dbReference>
<reference evidence="5" key="1">
    <citation type="submission" date="2021-09" db="EMBL/GenBank/DDBJ databases">
        <authorList>
            <consortium name="AG Swart"/>
            <person name="Singh M."/>
            <person name="Singh A."/>
            <person name="Seah K."/>
            <person name="Emmerich C."/>
        </authorList>
    </citation>
    <scope>NUCLEOTIDE SEQUENCE</scope>
    <source>
        <strain evidence="5">ATCC30299</strain>
    </source>
</reference>
<comment type="caution">
    <text evidence="5">The sequence shown here is derived from an EMBL/GenBank/DDBJ whole genome shotgun (WGS) entry which is preliminary data.</text>
</comment>
<dbReference type="AlphaFoldDB" id="A0AAU9IMN3"/>
<dbReference type="InterPro" id="IPR001368">
    <property type="entry name" value="TNFR/NGFR_Cys_rich_reg"/>
</dbReference>
<comment type="caution">
    <text evidence="2">Lacks conserved residue(s) required for the propagation of feature annotation.</text>
</comment>
<dbReference type="PROSITE" id="PS50050">
    <property type="entry name" value="TNFR_NGFR_2"/>
    <property type="match status" value="1"/>
</dbReference>
<dbReference type="Gene3D" id="2.10.220.10">
    <property type="entry name" value="Hormone Receptor, Insulin-like Growth Factor Receptor 1, Chain A, domain 2"/>
    <property type="match status" value="2"/>
</dbReference>
<accession>A0AAU9IMN3</accession>
<dbReference type="InterPro" id="IPR052798">
    <property type="entry name" value="Giardia_VSA"/>
</dbReference>
<feature type="domain" description="TNFR-Cys" evidence="4">
    <location>
        <begin position="359"/>
        <end position="406"/>
    </location>
</feature>
<dbReference type="PANTHER" id="PTHR23275">
    <property type="entry name" value="CABRIOLET.-RELATED"/>
    <property type="match status" value="1"/>
</dbReference>
<evidence type="ECO:0000313" key="5">
    <source>
        <dbReference type="EMBL" id="CAG9315318.1"/>
    </source>
</evidence>
<feature type="chain" id="PRO_5043784556" description="TNFR-Cys domain-containing protein" evidence="3">
    <location>
        <begin position="26"/>
        <end position="574"/>
    </location>
</feature>
<evidence type="ECO:0000313" key="6">
    <source>
        <dbReference type="Proteomes" id="UP001162131"/>
    </source>
</evidence>
<dbReference type="SMART" id="SM00261">
    <property type="entry name" value="FU"/>
    <property type="match status" value="4"/>
</dbReference>
<dbReference type="SUPFAM" id="SSF49899">
    <property type="entry name" value="Concanavalin A-like lectins/glucanases"/>
    <property type="match status" value="1"/>
</dbReference>
<feature type="repeat" description="TNFR-Cys" evidence="2">
    <location>
        <begin position="359"/>
        <end position="406"/>
    </location>
</feature>
<dbReference type="InterPro" id="IPR000742">
    <property type="entry name" value="EGF"/>
</dbReference>
<name>A0AAU9IMN3_9CILI</name>
<keyword evidence="3" id="KW-0732">Signal</keyword>
<dbReference type="Proteomes" id="UP001162131">
    <property type="component" value="Unassembled WGS sequence"/>
</dbReference>
<evidence type="ECO:0000259" key="4">
    <source>
        <dbReference type="PROSITE" id="PS50050"/>
    </source>
</evidence>
<dbReference type="SMART" id="SM00181">
    <property type="entry name" value="EGF"/>
    <property type="match status" value="3"/>
</dbReference>
<keyword evidence="1" id="KW-1015">Disulfide bond</keyword>
<organism evidence="5 6">
    <name type="scientific">Blepharisma stoltei</name>
    <dbReference type="NCBI Taxonomy" id="1481888"/>
    <lineage>
        <taxon>Eukaryota</taxon>
        <taxon>Sar</taxon>
        <taxon>Alveolata</taxon>
        <taxon>Ciliophora</taxon>
        <taxon>Postciliodesmatophora</taxon>
        <taxon>Heterotrichea</taxon>
        <taxon>Heterotrichida</taxon>
        <taxon>Blepharismidae</taxon>
        <taxon>Blepharisma</taxon>
    </lineage>
</organism>
<evidence type="ECO:0000256" key="2">
    <source>
        <dbReference type="PROSITE-ProRule" id="PRU00206"/>
    </source>
</evidence>
<proteinExistence type="predicted"/>
<dbReference type="EMBL" id="CAJZBQ010000013">
    <property type="protein sequence ID" value="CAG9315318.1"/>
    <property type="molecule type" value="Genomic_DNA"/>
</dbReference>
<dbReference type="PANTHER" id="PTHR23275:SF100">
    <property type="entry name" value="EGF-LIKE DOMAIN-CONTAINING PROTEIN"/>
    <property type="match status" value="1"/>
</dbReference>
<dbReference type="SUPFAM" id="SSF57184">
    <property type="entry name" value="Growth factor receptor domain"/>
    <property type="match status" value="2"/>
</dbReference>
<evidence type="ECO:0000256" key="3">
    <source>
        <dbReference type="SAM" id="SignalP"/>
    </source>
</evidence>
<protein>
    <recommendedName>
        <fullName evidence="4">TNFR-Cys domain-containing protein</fullName>
    </recommendedName>
</protein>
<sequence length="574" mass="61823">MAVRNLFKIFLLILCASPGLNLVAAFEPQARYTLTSDYEDSDGNIPNQNENGLDALTPSDPVPVMGCISSYFSGQSSYTTDIGQYAVDNGGLAAHFWFYPADSTKGNIITFLPSETTGSTWYVRRDGASVIFGKSDGSSKKETELTFDDGSWYLIAMQWDLTVDPHKWSIYLPNKGSTPSAWITWEDEGSDPHDLPDGNIVLGDSGIDGINSFNGFIYEFLVYSGLDVENDVPNIIGIDNDGFEEPAYSKDCSCSFCHPLQGCLDTTCFYPADNTVFPGLCNSTCLECSAKQHCTSCIDQNALAQDGVCSCNDGFYPDSVQKAALCNACGNGCSKCTSDTNCQSCKDENASPQTDGSCSCNSGYYATSIDSSSFSCTPCDPTCNDCSNGICSSCKDPNASPSDTICKCNDGFYNAEGSCEHCPEGCTICDKSSCSSCADTFALVDGSCVCEKGKFEYNDGSKVTCTTCAESCNTCTSDPQCYRCGSELSQGSASCYNATVGYKLKFNNGVVVVTFANDLERDLSKKNFQISPKDGRPFDTESWELTKVSASEYHIATDLKKSDLPVKVILDFGF</sequence>
<gene>
    <name evidence="5" type="ORF">BSTOLATCC_MIC13092</name>
</gene>